<dbReference type="GO" id="GO:0019877">
    <property type="term" value="P:diaminopimelate biosynthetic process"/>
    <property type="evidence" value="ECO:0007669"/>
    <property type="project" value="UniProtKB-UniRule"/>
</dbReference>
<gene>
    <name evidence="12" type="primary">dapB</name>
    <name evidence="15" type="ORF">HNP76_001781</name>
</gene>
<dbReference type="HAMAP" id="MF_00102">
    <property type="entry name" value="DapB"/>
    <property type="match status" value="1"/>
</dbReference>
<evidence type="ECO:0000256" key="2">
    <source>
        <dbReference type="ARBA" id="ARBA00022605"/>
    </source>
</evidence>
<proteinExistence type="inferred from homology"/>
<dbReference type="PIRSF" id="PIRSF000161">
    <property type="entry name" value="DHPR"/>
    <property type="match status" value="1"/>
</dbReference>
<keyword evidence="12" id="KW-0963">Cytoplasm</keyword>
<organism evidence="15 16">
    <name type="scientific">Treponema ruminis</name>
    <dbReference type="NCBI Taxonomy" id="744515"/>
    <lineage>
        <taxon>Bacteria</taxon>
        <taxon>Pseudomonadati</taxon>
        <taxon>Spirochaetota</taxon>
        <taxon>Spirochaetia</taxon>
        <taxon>Spirochaetales</taxon>
        <taxon>Treponemataceae</taxon>
        <taxon>Treponema</taxon>
    </lineage>
</organism>
<comment type="similarity">
    <text evidence="1 12">Belongs to the DapB family.</text>
</comment>
<dbReference type="InterPro" id="IPR036291">
    <property type="entry name" value="NAD(P)-bd_dom_sf"/>
</dbReference>
<comment type="pathway">
    <text evidence="8 12">Amino-acid biosynthesis; L-lysine biosynthesis via DAP pathway; (S)-tetrahydrodipicolinate from L-aspartate: step 4/4.</text>
</comment>
<evidence type="ECO:0000256" key="11">
    <source>
        <dbReference type="ARBA" id="ARBA00049396"/>
    </source>
</evidence>
<dbReference type="InterPro" id="IPR023940">
    <property type="entry name" value="DHDPR_bac"/>
</dbReference>
<dbReference type="EMBL" id="JACHFQ010000005">
    <property type="protein sequence ID" value="MBB5226408.1"/>
    <property type="molecule type" value="Genomic_DNA"/>
</dbReference>
<dbReference type="InterPro" id="IPR000846">
    <property type="entry name" value="DapB_N"/>
</dbReference>
<keyword evidence="7 12" id="KW-0457">Lysine biosynthesis</keyword>
<dbReference type="CDD" id="cd02274">
    <property type="entry name" value="DHDPR_N"/>
    <property type="match status" value="1"/>
</dbReference>
<dbReference type="EC" id="1.17.1.8" evidence="9 12"/>
<dbReference type="SUPFAM" id="SSF51735">
    <property type="entry name" value="NAD(P)-binding Rossmann-fold domains"/>
    <property type="match status" value="1"/>
</dbReference>
<dbReference type="GO" id="GO:0051287">
    <property type="term" value="F:NAD binding"/>
    <property type="evidence" value="ECO:0007669"/>
    <property type="project" value="UniProtKB-UniRule"/>
</dbReference>
<feature type="binding site" evidence="12">
    <location>
        <begin position="87"/>
        <end position="89"/>
    </location>
    <ligand>
        <name>NAD(+)</name>
        <dbReference type="ChEBI" id="CHEBI:57540"/>
    </ligand>
</feature>
<accession>A0A7W8G9M5</accession>
<dbReference type="UniPathway" id="UPA00034">
    <property type="reaction ID" value="UER00018"/>
</dbReference>
<evidence type="ECO:0000256" key="6">
    <source>
        <dbReference type="ARBA" id="ARBA00023027"/>
    </source>
</evidence>
<protein>
    <recommendedName>
        <fullName evidence="9 12">4-hydroxy-tetrahydrodipicolinate reductase</fullName>
        <shortName evidence="12">HTPA reductase</shortName>
        <ecNumber evidence="9 12">1.17.1.8</ecNumber>
    </recommendedName>
</protein>
<keyword evidence="4 12" id="KW-0220">Diaminopimelate biosynthesis</keyword>
<dbReference type="GO" id="GO:0050661">
    <property type="term" value="F:NADP binding"/>
    <property type="evidence" value="ECO:0007669"/>
    <property type="project" value="UniProtKB-UniRule"/>
</dbReference>
<feature type="active site" description="Proton donor/acceptor" evidence="12">
    <location>
        <position position="147"/>
    </location>
</feature>
<keyword evidence="2 12" id="KW-0028">Amino-acid biosynthesis</keyword>
<feature type="binding site" evidence="12">
    <location>
        <begin position="157"/>
        <end position="158"/>
    </location>
    <ligand>
        <name>(S)-2,3,4,5-tetrahydrodipicolinate</name>
        <dbReference type="ChEBI" id="CHEBI:16845"/>
    </ligand>
</feature>
<dbReference type="AlphaFoldDB" id="A0A7W8G9M5"/>
<comment type="subcellular location">
    <subcellularLocation>
        <location evidence="12">Cytoplasm</location>
    </subcellularLocation>
</comment>
<evidence type="ECO:0000256" key="4">
    <source>
        <dbReference type="ARBA" id="ARBA00022915"/>
    </source>
</evidence>
<dbReference type="Pfam" id="PF05173">
    <property type="entry name" value="DapB_C"/>
    <property type="match status" value="1"/>
</dbReference>
<dbReference type="PANTHER" id="PTHR20836">
    <property type="entry name" value="DIHYDRODIPICOLINATE REDUCTASE"/>
    <property type="match status" value="1"/>
</dbReference>
<comment type="caution">
    <text evidence="15">The sequence shown here is derived from an EMBL/GenBank/DDBJ whole genome shotgun (WGS) entry which is preliminary data.</text>
</comment>
<comment type="caution">
    <text evidence="12">Lacks conserved residue(s) required for the propagation of feature annotation.</text>
</comment>
<dbReference type="RefSeq" id="WP_184659637.1">
    <property type="nucleotide sequence ID" value="NZ_CP031518.1"/>
</dbReference>
<comment type="subunit">
    <text evidence="12">Homotetramer.</text>
</comment>
<dbReference type="PANTHER" id="PTHR20836:SF0">
    <property type="entry name" value="4-HYDROXY-TETRAHYDRODIPICOLINATE REDUCTASE 1, CHLOROPLASTIC-RELATED"/>
    <property type="match status" value="1"/>
</dbReference>
<feature type="active site" description="Proton donor" evidence="12">
    <location>
        <position position="151"/>
    </location>
</feature>
<evidence type="ECO:0000259" key="14">
    <source>
        <dbReference type="Pfam" id="PF05173"/>
    </source>
</evidence>
<evidence type="ECO:0000256" key="3">
    <source>
        <dbReference type="ARBA" id="ARBA00022857"/>
    </source>
</evidence>
<reference evidence="15 16" key="1">
    <citation type="submission" date="2020-08" db="EMBL/GenBank/DDBJ databases">
        <title>Genomic Encyclopedia of Type Strains, Phase IV (KMG-IV): sequencing the most valuable type-strain genomes for metagenomic binning, comparative biology and taxonomic classification.</title>
        <authorList>
            <person name="Goeker M."/>
        </authorList>
    </citation>
    <scope>NUCLEOTIDE SEQUENCE [LARGE SCALE GENOMIC DNA]</scope>
    <source>
        <strain evidence="15 16">DSM 103462</strain>
    </source>
</reference>
<evidence type="ECO:0000256" key="5">
    <source>
        <dbReference type="ARBA" id="ARBA00023002"/>
    </source>
</evidence>
<comment type="function">
    <text evidence="12">Catalyzes the conversion of 4-hydroxy-tetrahydrodipicolinate (HTPA) to tetrahydrodipicolinate.</text>
</comment>
<feature type="domain" description="Dihydrodipicolinate reductase C-terminal" evidence="14">
    <location>
        <begin position="118"/>
        <end position="258"/>
    </location>
</feature>
<feature type="domain" description="Dihydrodipicolinate reductase N-terminal" evidence="13">
    <location>
        <begin position="1"/>
        <end position="115"/>
    </location>
</feature>
<evidence type="ECO:0000256" key="12">
    <source>
        <dbReference type="HAMAP-Rule" id="MF_00102"/>
    </source>
</evidence>
<evidence type="ECO:0000256" key="9">
    <source>
        <dbReference type="ARBA" id="ARBA00038983"/>
    </source>
</evidence>
<comment type="caution">
    <text evidence="12">Was originally thought to be a dihydrodipicolinate reductase (DHDPR), catalyzing the conversion of dihydrodipicolinate to tetrahydrodipicolinate. However, it was shown in E.coli that the substrate of the enzymatic reaction is not dihydrodipicolinate (DHDP) but in fact (2S,4S)-4-hydroxy-2,3,4,5-tetrahydrodipicolinic acid (HTPA), the product released by the DapA-catalyzed reaction.</text>
</comment>
<sequence length="259" mass="27689">MKIALVGYGKMGHMIESSAKAKGHEVVATIDIMAKDATNLVAAGDGKALAEAVKNSGAEGIIEFSHPSSVIGNLKTLIPLGLPIVCGTTGWAKSEDEIEKLCAASNNAVMRSSNFSIGVNMFYKIVEEAARLMAEYSEYDVAVWEAHHNQKADSPSGTALEIARRVMNGNKSKTEMVFDAFHERPKANELHVSSTRVGFVPGTHTVFFDSPADSIELTHRARSREGFALGSVVALEKLSAKLADGSLSKGKLYGMGDLF</sequence>
<keyword evidence="3 12" id="KW-0521">NADP</keyword>
<dbReference type="Gene3D" id="3.40.50.720">
    <property type="entry name" value="NAD(P)-binding Rossmann-like Domain"/>
    <property type="match status" value="1"/>
</dbReference>
<keyword evidence="16" id="KW-1185">Reference proteome</keyword>
<comment type="catalytic activity">
    <reaction evidence="10 12">
        <text>(S)-2,3,4,5-tetrahydrodipicolinate + NADP(+) + H2O = (2S,4S)-4-hydroxy-2,3,4,5-tetrahydrodipicolinate + NADPH + H(+)</text>
        <dbReference type="Rhea" id="RHEA:35331"/>
        <dbReference type="ChEBI" id="CHEBI:15377"/>
        <dbReference type="ChEBI" id="CHEBI:15378"/>
        <dbReference type="ChEBI" id="CHEBI:16845"/>
        <dbReference type="ChEBI" id="CHEBI:57783"/>
        <dbReference type="ChEBI" id="CHEBI:58349"/>
        <dbReference type="ChEBI" id="CHEBI:67139"/>
        <dbReference type="EC" id="1.17.1.8"/>
    </reaction>
</comment>
<evidence type="ECO:0000313" key="15">
    <source>
        <dbReference type="EMBL" id="MBB5226408.1"/>
    </source>
</evidence>
<evidence type="ECO:0000256" key="10">
    <source>
        <dbReference type="ARBA" id="ARBA00049080"/>
    </source>
</evidence>
<dbReference type="Pfam" id="PF01113">
    <property type="entry name" value="DapB_N"/>
    <property type="match status" value="1"/>
</dbReference>
<keyword evidence="6 12" id="KW-0520">NAD</keyword>
<dbReference type="SUPFAM" id="SSF55347">
    <property type="entry name" value="Glyceraldehyde-3-phosphate dehydrogenase-like, C-terminal domain"/>
    <property type="match status" value="1"/>
</dbReference>
<dbReference type="GO" id="GO:0008839">
    <property type="term" value="F:4-hydroxy-tetrahydrodipicolinate reductase"/>
    <property type="evidence" value="ECO:0007669"/>
    <property type="project" value="UniProtKB-UniRule"/>
</dbReference>
<comment type="catalytic activity">
    <reaction evidence="11 12">
        <text>(S)-2,3,4,5-tetrahydrodipicolinate + NAD(+) + H2O = (2S,4S)-4-hydroxy-2,3,4,5-tetrahydrodipicolinate + NADH + H(+)</text>
        <dbReference type="Rhea" id="RHEA:35323"/>
        <dbReference type="ChEBI" id="CHEBI:15377"/>
        <dbReference type="ChEBI" id="CHEBI:15378"/>
        <dbReference type="ChEBI" id="CHEBI:16845"/>
        <dbReference type="ChEBI" id="CHEBI:57540"/>
        <dbReference type="ChEBI" id="CHEBI:57945"/>
        <dbReference type="ChEBI" id="CHEBI:67139"/>
        <dbReference type="EC" id="1.17.1.8"/>
    </reaction>
</comment>
<evidence type="ECO:0000256" key="1">
    <source>
        <dbReference type="ARBA" id="ARBA00006642"/>
    </source>
</evidence>
<dbReference type="GO" id="GO:0005829">
    <property type="term" value="C:cytosol"/>
    <property type="evidence" value="ECO:0007669"/>
    <property type="project" value="TreeGrafter"/>
</dbReference>
<dbReference type="GO" id="GO:0009089">
    <property type="term" value="P:lysine biosynthetic process via diaminopimelate"/>
    <property type="evidence" value="ECO:0007669"/>
    <property type="project" value="UniProtKB-UniRule"/>
</dbReference>
<dbReference type="Proteomes" id="UP000518887">
    <property type="component" value="Unassembled WGS sequence"/>
</dbReference>
<dbReference type="Gene3D" id="3.30.360.10">
    <property type="entry name" value="Dihydrodipicolinate Reductase, domain 2"/>
    <property type="match status" value="1"/>
</dbReference>
<keyword evidence="5 12" id="KW-0560">Oxidoreductase</keyword>
<feature type="binding site" evidence="12">
    <location>
        <position position="148"/>
    </location>
    <ligand>
        <name>(S)-2,3,4,5-tetrahydrodipicolinate</name>
        <dbReference type="ChEBI" id="CHEBI:16845"/>
    </ligand>
</feature>
<feature type="binding site" evidence="12">
    <location>
        <begin position="112"/>
        <end position="115"/>
    </location>
    <ligand>
        <name>NAD(+)</name>
        <dbReference type="ChEBI" id="CHEBI:57540"/>
    </ligand>
</feature>
<evidence type="ECO:0000259" key="13">
    <source>
        <dbReference type="Pfam" id="PF01113"/>
    </source>
</evidence>
<evidence type="ECO:0000313" key="16">
    <source>
        <dbReference type="Proteomes" id="UP000518887"/>
    </source>
</evidence>
<evidence type="ECO:0000256" key="7">
    <source>
        <dbReference type="ARBA" id="ARBA00023154"/>
    </source>
</evidence>
<dbReference type="InterPro" id="IPR022663">
    <property type="entry name" value="DapB_C"/>
</dbReference>
<dbReference type="GO" id="GO:0016726">
    <property type="term" value="F:oxidoreductase activity, acting on CH or CH2 groups, NAD or NADP as acceptor"/>
    <property type="evidence" value="ECO:0007669"/>
    <property type="project" value="UniProtKB-UniRule"/>
</dbReference>
<name>A0A7W8G9M5_9SPIR</name>
<dbReference type="NCBIfam" id="TIGR00036">
    <property type="entry name" value="dapB"/>
    <property type="match status" value="1"/>
</dbReference>
<evidence type="ECO:0000256" key="8">
    <source>
        <dbReference type="ARBA" id="ARBA00037922"/>
    </source>
</evidence>